<accession>A0A916R5S1</accession>
<evidence type="ECO:0000256" key="3">
    <source>
        <dbReference type="ARBA" id="ARBA00022692"/>
    </source>
</evidence>
<sequence>MSISPVDLLLYAGAIFLLFLTPGPVWVALIARAVSGGFHSAWPLALGVVVGDVLWPLVAVFGVSYLVSVYADFMIVLKYIGAALFLIMGVSLLRKPMQTLEDGNSRLTRPGMWAGFIAGVLVILSNPKAILFYMGVLPGFFDFRTITALDIAAICMISLVVPLLGNLMLALMVDRMRRFLSSPQAVRRLNQVSGAALIGVGVLIALT</sequence>
<comment type="caution">
    <text evidence="7">The sequence shown here is derived from an EMBL/GenBank/DDBJ whole genome shotgun (WGS) entry which is preliminary data.</text>
</comment>
<proteinExistence type="predicted"/>
<feature type="transmembrane region" description="Helical" evidence="6">
    <location>
        <begin position="73"/>
        <end position="93"/>
    </location>
</feature>
<name>A0A916R5S1_9RHOB</name>
<keyword evidence="5 6" id="KW-0472">Membrane</keyword>
<dbReference type="AlphaFoldDB" id="A0A916R5S1"/>
<keyword evidence="4 6" id="KW-1133">Transmembrane helix</keyword>
<dbReference type="RefSeq" id="WP_188678172.1">
    <property type="nucleotide sequence ID" value="NZ_BMKA01000007.1"/>
</dbReference>
<feature type="transmembrane region" description="Helical" evidence="6">
    <location>
        <begin position="146"/>
        <end position="169"/>
    </location>
</feature>
<evidence type="ECO:0000256" key="2">
    <source>
        <dbReference type="ARBA" id="ARBA00022475"/>
    </source>
</evidence>
<reference evidence="7" key="1">
    <citation type="journal article" date="2014" name="Int. J. Syst. Evol. Microbiol.">
        <title>Complete genome sequence of Corynebacterium casei LMG S-19264T (=DSM 44701T), isolated from a smear-ripened cheese.</title>
        <authorList>
            <consortium name="US DOE Joint Genome Institute (JGI-PGF)"/>
            <person name="Walter F."/>
            <person name="Albersmeier A."/>
            <person name="Kalinowski J."/>
            <person name="Ruckert C."/>
        </authorList>
    </citation>
    <scope>NUCLEOTIDE SEQUENCE</scope>
    <source>
        <strain evidence="7">CGMCC 1.15880</strain>
    </source>
</reference>
<dbReference type="PANTHER" id="PTHR30086:SF20">
    <property type="entry name" value="ARGININE EXPORTER PROTEIN ARGO-RELATED"/>
    <property type="match status" value="1"/>
</dbReference>
<evidence type="ECO:0000313" key="8">
    <source>
        <dbReference type="Proteomes" id="UP000628017"/>
    </source>
</evidence>
<keyword evidence="8" id="KW-1185">Reference proteome</keyword>
<protein>
    <submittedName>
        <fullName evidence="7">Threonine transporter RhtB</fullName>
    </submittedName>
</protein>
<dbReference type="EMBL" id="BMKA01000007">
    <property type="protein sequence ID" value="GGA30033.1"/>
    <property type="molecule type" value="Genomic_DNA"/>
</dbReference>
<dbReference type="Proteomes" id="UP000628017">
    <property type="component" value="Unassembled WGS sequence"/>
</dbReference>
<evidence type="ECO:0000256" key="6">
    <source>
        <dbReference type="SAM" id="Phobius"/>
    </source>
</evidence>
<keyword evidence="3 6" id="KW-0812">Transmembrane</keyword>
<evidence type="ECO:0000313" key="7">
    <source>
        <dbReference type="EMBL" id="GGA30033.1"/>
    </source>
</evidence>
<evidence type="ECO:0000256" key="4">
    <source>
        <dbReference type="ARBA" id="ARBA00022989"/>
    </source>
</evidence>
<reference evidence="7" key="2">
    <citation type="submission" date="2020-09" db="EMBL/GenBank/DDBJ databases">
        <authorList>
            <person name="Sun Q."/>
            <person name="Zhou Y."/>
        </authorList>
    </citation>
    <scope>NUCLEOTIDE SEQUENCE</scope>
    <source>
        <strain evidence="7">CGMCC 1.15880</strain>
    </source>
</reference>
<comment type="subcellular location">
    <subcellularLocation>
        <location evidence="1">Cell membrane</location>
        <topology evidence="1">Multi-pass membrane protein</topology>
    </subcellularLocation>
</comment>
<gene>
    <name evidence="7" type="ORF">GCM10011498_33960</name>
</gene>
<organism evidence="7 8">
    <name type="scientific">Neptunicoccus cionae</name>
    <dbReference type="NCBI Taxonomy" id="2035344"/>
    <lineage>
        <taxon>Bacteria</taxon>
        <taxon>Pseudomonadati</taxon>
        <taxon>Pseudomonadota</taxon>
        <taxon>Alphaproteobacteria</taxon>
        <taxon>Rhodobacterales</taxon>
        <taxon>Paracoccaceae</taxon>
        <taxon>Neptunicoccus</taxon>
    </lineage>
</organism>
<feature type="transmembrane region" description="Helical" evidence="6">
    <location>
        <begin position="189"/>
        <end position="206"/>
    </location>
</feature>
<evidence type="ECO:0000256" key="1">
    <source>
        <dbReference type="ARBA" id="ARBA00004651"/>
    </source>
</evidence>
<dbReference type="InterPro" id="IPR001123">
    <property type="entry name" value="LeuE-type"/>
</dbReference>
<dbReference type="PANTHER" id="PTHR30086">
    <property type="entry name" value="ARGININE EXPORTER PROTEIN ARGO"/>
    <property type="match status" value="1"/>
</dbReference>
<feature type="transmembrane region" description="Helical" evidence="6">
    <location>
        <begin position="41"/>
        <end position="67"/>
    </location>
</feature>
<dbReference type="GO" id="GO:0005886">
    <property type="term" value="C:plasma membrane"/>
    <property type="evidence" value="ECO:0007669"/>
    <property type="project" value="UniProtKB-SubCell"/>
</dbReference>
<dbReference type="GO" id="GO:0015171">
    <property type="term" value="F:amino acid transmembrane transporter activity"/>
    <property type="evidence" value="ECO:0007669"/>
    <property type="project" value="TreeGrafter"/>
</dbReference>
<keyword evidence="2" id="KW-1003">Cell membrane</keyword>
<dbReference type="Pfam" id="PF01810">
    <property type="entry name" value="LysE"/>
    <property type="match status" value="1"/>
</dbReference>
<feature type="transmembrane region" description="Helical" evidence="6">
    <location>
        <begin position="113"/>
        <end position="134"/>
    </location>
</feature>
<evidence type="ECO:0000256" key="5">
    <source>
        <dbReference type="ARBA" id="ARBA00023136"/>
    </source>
</evidence>
<feature type="transmembrane region" description="Helical" evidence="6">
    <location>
        <begin position="6"/>
        <end position="29"/>
    </location>
</feature>